<evidence type="ECO:0000313" key="1">
    <source>
        <dbReference type="EMBL" id="ETA74060.1"/>
    </source>
</evidence>
<protein>
    <submittedName>
        <fullName evidence="1">Uncharacterized protein</fullName>
    </submittedName>
</protein>
<organism evidence="1 2">
    <name type="scientific">Ligilactobacillus equi DPC 6820</name>
    <dbReference type="NCBI Taxonomy" id="1392007"/>
    <lineage>
        <taxon>Bacteria</taxon>
        <taxon>Bacillati</taxon>
        <taxon>Bacillota</taxon>
        <taxon>Bacilli</taxon>
        <taxon>Lactobacillales</taxon>
        <taxon>Lactobacillaceae</taxon>
        <taxon>Ligilactobacillus</taxon>
    </lineage>
</organism>
<dbReference type="Proteomes" id="UP000018559">
    <property type="component" value="Unassembled WGS sequence"/>
</dbReference>
<dbReference type="RefSeq" id="WP_023859717.1">
    <property type="nucleotide sequence ID" value="NZ_AWWH01000130.1"/>
</dbReference>
<dbReference type="PATRIC" id="fig|1392007.3.peg.1134"/>
<dbReference type="EMBL" id="AWWH01000130">
    <property type="protein sequence ID" value="ETA74060.1"/>
    <property type="molecule type" value="Genomic_DNA"/>
</dbReference>
<reference evidence="1 2" key="1">
    <citation type="journal article" date="2014" name="Genome Announc.">
        <title>The Genome of the Predominant Equine Lactobacillus Species, Lactobacillus equi, Is Reflective of Its Lifestyle Adaptations to an Herbivorous Host.</title>
        <authorList>
            <person name="O'Donnell M.M."/>
            <person name="Harris H.M."/>
            <person name="O'Toole P.W."/>
            <person name="Ross R.P."/>
        </authorList>
    </citation>
    <scope>NUCLEOTIDE SEQUENCE [LARGE SCALE GENOMIC DNA]</scope>
    <source>
        <strain evidence="1 2">DPC 6820</strain>
    </source>
</reference>
<proteinExistence type="predicted"/>
<keyword evidence="2" id="KW-1185">Reference proteome</keyword>
<sequence length="61" mass="7233">MLEDYAAVLIRNGEVMDWQLCDSLEEAEGWDNYWKCHIGEENWDVDSYEAKIFKEIGEEES</sequence>
<gene>
    <name evidence="1" type="ORF">LEQ_1520c</name>
</gene>
<evidence type="ECO:0000313" key="2">
    <source>
        <dbReference type="Proteomes" id="UP000018559"/>
    </source>
</evidence>
<name>V7HXP2_9LACO</name>
<dbReference type="AlphaFoldDB" id="V7HXP2"/>
<accession>V7HXP2</accession>
<comment type="caution">
    <text evidence="1">The sequence shown here is derived from an EMBL/GenBank/DDBJ whole genome shotgun (WGS) entry which is preliminary data.</text>
</comment>